<evidence type="ECO:0000256" key="6">
    <source>
        <dbReference type="RuleBase" id="RU000553"/>
    </source>
</evidence>
<dbReference type="PANTHER" id="PTHR47268:SF4">
    <property type="entry name" value="ACYLPHOSPHATASE"/>
    <property type="match status" value="1"/>
</dbReference>
<dbReference type="SUPFAM" id="SSF54975">
    <property type="entry name" value="Acylphosphatase/BLUF domain-like"/>
    <property type="match status" value="1"/>
</dbReference>
<dbReference type="PROSITE" id="PS51160">
    <property type="entry name" value="ACYLPHOSPHATASE_3"/>
    <property type="match status" value="1"/>
</dbReference>
<evidence type="ECO:0000256" key="1">
    <source>
        <dbReference type="ARBA" id="ARBA00005614"/>
    </source>
</evidence>
<comment type="similarity">
    <text evidence="1 7">Belongs to the acylphosphatase family.</text>
</comment>
<evidence type="ECO:0000256" key="7">
    <source>
        <dbReference type="RuleBase" id="RU004168"/>
    </source>
</evidence>
<feature type="domain" description="Acylphosphatase-like" evidence="8">
    <location>
        <begin position="5"/>
        <end position="90"/>
    </location>
</feature>
<dbReference type="PANTHER" id="PTHR47268">
    <property type="entry name" value="ACYLPHOSPHATASE"/>
    <property type="match status" value="1"/>
</dbReference>
<evidence type="ECO:0000313" key="10">
    <source>
        <dbReference type="Proteomes" id="UP000199657"/>
    </source>
</evidence>
<dbReference type="EMBL" id="FOEG01000002">
    <property type="protein sequence ID" value="SEO67244.1"/>
    <property type="molecule type" value="Genomic_DNA"/>
</dbReference>
<gene>
    <name evidence="9" type="ORF">SAMN04488052_102104</name>
</gene>
<feature type="active site" evidence="5">
    <location>
        <position position="20"/>
    </location>
</feature>
<evidence type="ECO:0000256" key="4">
    <source>
        <dbReference type="ARBA" id="ARBA00047645"/>
    </source>
</evidence>
<dbReference type="InterPro" id="IPR001792">
    <property type="entry name" value="Acylphosphatase-like_dom"/>
</dbReference>
<dbReference type="Pfam" id="PF00708">
    <property type="entry name" value="Acylphosphatase"/>
    <property type="match status" value="1"/>
</dbReference>
<organism evidence="9 10">
    <name type="scientific">Aquisalimonas asiatica</name>
    <dbReference type="NCBI Taxonomy" id="406100"/>
    <lineage>
        <taxon>Bacteria</taxon>
        <taxon>Pseudomonadati</taxon>
        <taxon>Pseudomonadota</taxon>
        <taxon>Gammaproteobacteria</taxon>
        <taxon>Chromatiales</taxon>
        <taxon>Ectothiorhodospiraceae</taxon>
        <taxon>Aquisalimonas</taxon>
    </lineage>
</organism>
<dbReference type="PRINTS" id="PR00112">
    <property type="entry name" value="ACYLPHPHTASE"/>
</dbReference>
<sequence>MTQKCLLGHVSGRVQGVFFRGSAQEEARRLGLRGYAMNLPDGRVQILVSGPEADVDAFQDWVAHGPPHARVDHVAWEVSRDEPPAGFQVR</sequence>
<comment type="catalytic activity">
    <reaction evidence="4 5 6">
        <text>an acyl phosphate + H2O = a carboxylate + phosphate + H(+)</text>
        <dbReference type="Rhea" id="RHEA:14965"/>
        <dbReference type="ChEBI" id="CHEBI:15377"/>
        <dbReference type="ChEBI" id="CHEBI:15378"/>
        <dbReference type="ChEBI" id="CHEBI:29067"/>
        <dbReference type="ChEBI" id="CHEBI:43474"/>
        <dbReference type="ChEBI" id="CHEBI:59918"/>
        <dbReference type="EC" id="3.6.1.7"/>
    </reaction>
</comment>
<dbReference type="AlphaFoldDB" id="A0A1H8RM41"/>
<dbReference type="Gene3D" id="3.30.70.100">
    <property type="match status" value="1"/>
</dbReference>
<reference evidence="9 10" key="1">
    <citation type="submission" date="2016-10" db="EMBL/GenBank/DDBJ databases">
        <authorList>
            <person name="de Groot N.N."/>
        </authorList>
    </citation>
    <scope>NUCLEOTIDE SEQUENCE [LARGE SCALE GENOMIC DNA]</scope>
    <source>
        <strain evidence="9 10">CGMCC 1.6291</strain>
    </source>
</reference>
<evidence type="ECO:0000313" key="9">
    <source>
        <dbReference type="EMBL" id="SEO67244.1"/>
    </source>
</evidence>
<evidence type="ECO:0000256" key="5">
    <source>
        <dbReference type="PROSITE-ProRule" id="PRU00520"/>
    </source>
</evidence>
<dbReference type="PROSITE" id="PS00151">
    <property type="entry name" value="ACYLPHOSPHATASE_2"/>
    <property type="match status" value="1"/>
</dbReference>
<feature type="active site" evidence="5">
    <location>
        <position position="38"/>
    </location>
</feature>
<evidence type="ECO:0000259" key="8">
    <source>
        <dbReference type="PROSITE" id="PS51160"/>
    </source>
</evidence>
<dbReference type="InterPro" id="IPR036046">
    <property type="entry name" value="Acylphosphatase-like_dom_sf"/>
</dbReference>
<dbReference type="RefSeq" id="WP_091640607.1">
    <property type="nucleotide sequence ID" value="NZ_FOEG01000002.1"/>
</dbReference>
<proteinExistence type="inferred from homology"/>
<keyword evidence="10" id="KW-1185">Reference proteome</keyword>
<dbReference type="GO" id="GO:0003998">
    <property type="term" value="F:acylphosphatase activity"/>
    <property type="evidence" value="ECO:0007669"/>
    <property type="project" value="UniProtKB-EC"/>
</dbReference>
<dbReference type="InterPro" id="IPR020456">
    <property type="entry name" value="Acylphosphatase"/>
</dbReference>
<evidence type="ECO:0000256" key="3">
    <source>
        <dbReference type="ARBA" id="ARBA00015991"/>
    </source>
</evidence>
<dbReference type="Proteomes" id="UP000199657">
    <property type="component" value="Unassembled WGS sequence"/>
</dbReference>
<dbReference type="STRING" id="406100.SAMN04488052_102104"/>
<evidence type="ECO:0000256" key="2">
    <source>
        <dbReference type="ARBA" id="ARBA00012150"/>
    </source>
</evidence>
<dbReference type="InterPro" id="IPR017968">
    <property type="entry name" value="Acylphosphatase_CS"/>
</dbReference>
<dbReference type="OrthoDB" id="5295388at2"/>
<protein>
    <recommendedName>
        <fullName evidence="3 5">Acylphosphatase</fullName>
        <ecNumber evidence="2 5">3.6.1.7</ecNumber>
    </recommendedName>
</protein>
<dbReference type="PROSITE" id="PS00150">
    <property type="entry name" value="ACYLPHOSPHATASE_1"/>
    <property type="match status" value="1"/>
</dbReference>
<dbReference type="EC" id="3.6.1.7" evidence="2 5"/>
<accession>A0A1H8RM41</accession>
<keyword evidence="5 6" id="KW-0378">Hydrolase</keyword>
<name>A0A1H8RM41_9GAMM</name>